<evidence type="ECO:0000256" key="1">
    <source>
        <dbReference type="SAM" id="MobiDB-lite"/>
    </source>
</evidence>
<dbReference type="PANTHER" id="PTHR35802:SF1">
    <property type="entry name" value="PROTEASE SYNTHASE AND SPORULATION PROTEIN PAI 2"/>
    <property type="match status" value="1"/>
</dbReference>
<dbReference type="EMBL" id="UINC01112552">
    <property type="protein sequence ID" value="SVC81578.1"/>
    <property type="molecule type" value="Genomic_DNA"/>
</dbReference>
<dbReference type="Pfam" id="PF04299">
    <property type="entry name" value="FMN_bind_2"/>
    <property type="match status" value="1"/>
</dbReference>
<dbReference type="InterPro" id="IPR012349">
    <property type="entry name" value="Split_barrel_FMN-bd"/>
</dbReference>
<proteinExistence type="predicted"/>
<gene>
    <name evidence="2" type="ORF">METZ01_LOCUS334432</name>
</gene>
<evidence type="ECO:0000313" key="2">
    <source>
        <dbReference type="EMBL" id="SVC81578.1"/>
    </source>
</evidence>
<dbReference type="SUPFAM" id="SSF50475">
    <property type="entry name" value="FMN-binding split barrel"/>
    <property type="match status" value="1"/>
</dbReference>
<accession>A0A382Q9H6</accession>
<name>A0A382Q9H6_9ZZZZ</name>
<feature type="region of interest" description="Disordered" evidence="1">
    <location>
        <begin position="169"/>
        <end position="208"/>
    </location>
</feature>
<evidence type="ECO:0008006" key="3">
    <source>
        <dbReference type="Google" id="ProtNLM"/>
    </source>
</evidence>
<reference evidence="2" key="1">
    <citation type="submission" date="2018-05" db="EMBL/GenBank/DDBJ databases">
        <authorList>
            <person name="Lanie J.A."/>
            <person name="Ng W.-L."/>
            <person name="Kazmierczak K.M."/>
            <person name="Andrzejewski T.M."/>
            <person name="Davidsen T.M."/>
            <person name="Wayne K.J."/>
            <person name="Tettelin H."/>
            <person name="Glass J.I."/>
            <person name="Rusch D."/>
            <person name="Podicherti R."/>
            <person name="Tsui H.-C.T."/>
            <person name="Winkler M.E."/>
        </authorList>
    </citation>
    <scope>NUCLEOTIDE SEQUENCE</scope>
</reference>
<dbReference type="PANTHER" id="PTHR35802">
    <property type="entry name" value="PROTEASE SYNTHASE AND SPORULATION PROTEIN PAI 2"/>
    <property type="match status" value="1"/>
</dbReference>
<dbReference type="Gene3D" id="2.30.110.10">
    <property type="entry name" value="Electron Transport, Fmn-binding Protein, Chain A"/>
    <property type="match status" value="1"/>
</dbReference>
<sequence length="208" mass="23697">MYVPAHFREEDLVEIHTLVRANPFGMLLTNSEKVPEVTHLPMMLETGESKDSILGHLALANPHAQKIIDGTDALAVFSGIHAYISPRWYVDTNQVPTWNYQVVHAQGTLNRIEDPRLLMKLLDELSHEHESGSKKPWKADWNNEKISSLLKAIVGFKLKVECWEAKSKLGQNRAPADRDSLKKHLAMSKNSSKRRLAEEMNKRIKSKQ</sequence>
<dbReference type="AlphaFoldDB" id="A0A382Q9H6"/>
<dbReference type="InterPro" id="IPR007396">
    <property type="entry name" value="TR_PAI2-type"/>
</dbReference>
<dbReference type="PIRSF" id="PIRSF010372">
    <property type="entry name" value="PaiB"/>
    <property type="match status" value="1"/>
</dbReference>
<organism evidence="2">
    <name type="scientific">marine metagenome</name>
    <dbReference type="NCBI Taxonomy" id="408172"/>
    <lineage>
        <taxon>unclassified sequences</taxon>
        <taxon>metagenomes</taxon>
        <taxon>ecological metagenomes</taxon>
    </lineage>
</organism>
<protein>
    <recommendedName>
        <fullName evidence="3">Transcriptional regulator</fullName>
    </recommendedName>
</protein>
<feature type="compositionally biased region" description="Basic residues" evidence="1">
    <location>
        <begin position="183"/>
        <end position="194"/>
    </location>
</feature>